<evidence type="ECO:0000313" key="1">
    <source>
        <dbReference type="EMBL" id="TGO54640.1"/>
    </source>
</evidence>
<dbReference type="OrthoDB" id="5362512at2759"/>
<keyword evidence="2" id="KW-1185">Reference proteome</keyword>
<evidence type="ECO:0000313" key="2">
    <source>
        <dbReference type="Proteomes" id="UP000297527"/>
    </source>
</evidence>
<comment type="caution">
    <text evidence="1">The sequence shown here is derived from an EMBL/GenBank/DDBJ whole genome shotgun (WGS) entry which is preliminary data.</text>
</comment>
<name>A0A4Z1I732_9HELO</name>
<accession>A0A4Z1I732</accession>
<reference evidence="1 2" key="1">
    <citation type="submission" date="2017-12" db="EMBL/GenBank/DDBJ databases">
        <title>Comparative genomics of Botrytis spp.</title>
        <authorList>
            <person name="Valero-Jimenez C.A."/>
            <person name="Tapia P."/>
            <person name="Veloso J."/>
            <person name="Silva-Moreno E."/>
            <person name="Staats M."/>
            <person name="Valdes J.H."/>
            <person name="Van Kan J.A.L."/>
        </authorList>
    </citation>
    <scope>NUCLEOTIDE SEQUENCE [LARGE SCALE GENOMIC DNA]</scope>
    <source>
        <strain evidence="1 2">MUCL11595</strain>
    </source>
</reference>
<sequence length="330" mass="37987">MSVPYKFITRKYCQGLYGLSLRSNYIINDTEFALYGRAWVLQERLLSPRTKHFSEQLIWECREEGASEFFPMGLSLKCYGTGGYNFSKDWRSNLQDCGHQFWVDTLGRYMKSSLTYSSDRLVAIGAIAREHETELDDFYLAGLWKKELPLNLHWKIDGSSSFPSRTNTYRCPTWSWASLDNFYPAMLQISTRRGKALAEVLEAKVSSPPVRAYTEYYAGHIQLRGKLYSIGSKDAHEWLRGDNHEVFLGRSETCWPINSFLDIKIQKYEGPRLYLIPIASEICSGYIECLILRPISMGSIEFERVGVLSFSPNRLGKDPFLGDLDTITIF</sequence>
<dbReference type="PANTHER" id="PTHR33112:SF10">
    <property type="entry name" value="TOL"/>
    <property type="match status" value="1"/>
</dbReference>
<dbReference type="EMBL" id="PQXN01000104">
    <property type="protein sequence ID" value="TGO54640.1"/>
    <property type="molecule type" value="Genomic_DNA"/>
</dbReference>
<evidence type="ECO:0008006" key="3">
    <source>
        <dbReference type="Google" id="ProtNLM"/>
    </source>
</evidence>
<proteinExistence type="predicted"/>
<protein>
    <recommendedName>
        <fullName evidence="3">Heterokaryon incompatibility domain-containing protein</fullName>
    </recommendedName>
</protein>
<organism evidence="1 2">
    <name type="scientific">Botryotinia convoluta</name>
    <dbReference type="NCBI Taxonomy" id="54673"/>
    <lineage>
        <taxon>Eukaryota</taxon>
        <taxon>Fungi</taxon>
        <taxon>Dikarya</taxon>
        <taxon>Ascomycota</taxon>
        <taxon>Pezizomycotina</taxon>
        <taxon>Leotiomycetes</taxon>
        <taxon>Helotiales</taxon>
        <taxon>Sclerotiniaceae</taxon>
        <taxon>Botryotinia</taxon>
    </lineage>
</organism>
<dbReference type="AlphaFoldDB" id="A0A4Z1I732"/>
<gene>
    <name evidence="1" type="ORF">BCON_0104g00370</name>
</gene>
<dbReference type="Proteomes" id="UP000297527">
    <property type="component" value="Unassembled WGS sequence"/>
</dbReference>
<dbReference type="PANTHER" id="PTHR33112">
    <property type="entry name" value="DOMAIN PROTEIN, PUTATIVE-RELATED"/>
    <property type="match status" value="1"/>
</dbReference>